<accession>A0A6G0WWB5</accession>
<feature type="region of interest" description="Disordered" evidence="7">
    <location>
        <begin position="143"/>
        <end position="168"/>
    </location>
</feature>
<protein>
    <recommendedName>
        <fullName evidence="6">Elicitin</fullName>
    </recommendedName>
</protein>
<dbReference type="Proteomes" id="UP000481153">
    <property type="component" value="Unassembled WGS sequence"/>
</dbReference>
<comment type="subcellular location">
    <subcellularLocation>
        <location evidence="1 6">Secreted</location>
    </subcellularLocation>
</comment>
<comment type="similarity">
    <text evidence="2 6">Belongs to the elicitin family.</text>
</comment>
<dbReference type="InterPro" id="IPR036470">
    <property type="entry name" value="Elicitin_sf"/>
</dbReference>
<gene>
    <name evidence="8" type="ORF">Ae201684_011116</name>
</gene>
<dbReference type="InterPro" id="IPR002200">
    <property type="entry name" value="Elicitin"/>
</dbReference>
<keyword evidence="4 6" id="KW-0928">Hypersensitive response elicitation</keyword>
<keyword evidence="9" id="KW-1185">Reference proteome</keyword>
<evidence type="ECO:0000256" key="3">
    <source>
        <dbReference type="ARBA" id="ARBA00022525"/>
    </source>
</evidence>
<feature type="compositionally biased region" description="Polar residues" evidence="7">
    <location>
        <begin position="149"/>
        <end position="159"/>
    </location>
</feature>
<evidence type="ECO:0000313" key="9">
    <source>
        <dbReference type="Proteomes" id="UP000481153"/>
    </source>
</evidence>
<dbReference type="Gene3D" id="1.10.239.10">
    <property type="entry name" value="Elicitin domain"/>
    <property type="match status" value="1"/>
</dbReference>
<dbReference type="AlphaFoldDB" id="A0A6G0WWB5"/>
<organism evidence="8 9">
    <name type="scientific">Aphanomyces euteiches</name>
    <dbReference type="NCBI Taxonomy" id="100861"/>
    <lineage>
        <taxon>Eukaryota</taxon>
        <taxon>Sar</taxon>
        <taxon>Stramenopiles</taxon>
        <taxon>Oomycota</taxon>
        <taxon>Saprolegniomycetes</taxon>
        <taxon>Saprolegniales</taxon>
        <taxon>Verrucalvaceae</taxon>
        <taxon>Aphanomyces</taxon>
    </lineage>
</organism>
<evidence type="ECO:0000313" key="8">
    <source>
        <dbReference type="EMBL" id="KAF0731818.1"/>
    </source>
</evidence>
<dbReference type="VEuPathDB" id="FungiDB:AeMF1_010539"/>
<sequence>MKASVSLKTTSHLASNSPLRPMFFSTLLIFVAAVVAFSPDDLLAPSFNILDSNNKPCDYTNLAPTLLPVLVGLQNCTAVSNYTFLPPSGFPTAAQLRALCTQPMCTAALSSLQSLSLPNCTVNVNNRAEPLGSMVSDMVAQCTPPPRTSNPSSLTSSPRTLAPGKNASKQLQRSHAAYTSVAVAAALLAAIAV</sequence>
<reference evidence="8 9" key="1">
    <citation type="submission" date="2019-07" db="EMBL/GenBank/DDBJ databases">
        <title>Genomics analysis of Aphanomyces spp. identifies a new class of oomycete effector associated with host adaptation.</title>
        <authorList>
            <person name="Gaulin E."/>
        </authorList>
    </citation>
    <scope>NUCLEOTIDE SEQUENCE [LARGE SCALE GENOMIC DNA]</scope>
    <source>
        <strain evidence="8 9">ATCC 201684</strain>
    </source>
</reference>
<evidence type="ECO:0000256" key="1">
    <source>
        <dbReference type="ARBA" id="ARBA00004613"/>
    </source>
</evidence>
<dbReference type="Pfam" id="PF00964">
    <property type="entry name" value="Elicitin"/>
    <property type="match status" value="1"/>
</dbReference>
<keyword evidence="5 6" id="KW-1015">Disulfide bond</keyword>
<dbReference type="SUPFAM" id="SSF48647">
    <property type="entry name" value="Fungal elicitin"/>
    <property type="match status" value="1"/>
</dbReference>
<evidence type="ECO:0000256" key="7">
    <source>
        <dbReference type="SAM" id="MobiDB-lite"/>
    </source>
</evidence>
<dbReference type="SMART" id="SM01187">
    <property type="entry name" value="Elicitin"/>
    <property type="match status" value="1"/>
</dbReference>
<evidence type="ECO:0000256" key="4">
    <source>
        <dbReference type="ARBA" id="ARBA00022978"/>
    </source>
</evidence>
<keyword evidence="3 6" id="KW-0964">Secreted</keyword>
<evidence type="ECO:0000256" key="2">
    <source>
        <dbReference type="ARBA" id="ARBA00009544"/>
    </source>
</evidence>
<evidence type="ECO:0000256" key="6">
    <source>
        <dbReference type="RuleBase" id="RU368111"/>
    </source>
</evidence>
<evidence type="ECO:0000256" key="5">
    <source>
        <dbReference type="ARBA" id="ARBA00023157"/>
    </source>
</evidence>
<proteinExistence type="inferred from homology"/>
<dbReference type="GO" id="GO:0005576">
    <property type="term" value="C:extracellular region"/>
    <property type="evidence" value="ECO:0007669"/>
    <property type="project" value="UniProtKB-SubCell"/>
</dbReference>
<dbReference type="EMBL" id="VJMJ01000140">
    <property type="protein sequence ID" value="KAF0731818.1"/>
    <property type="molecule type" value="Genomic_DNA"/>
</dbReference>
<dbReference type="GO" id="GO:0052040">
    <property type="term" value="P:symbiont-mediated perturbation of host programmed cell death"/>
    <property type="evidence" value="ECO:0007669"/>
    <property type="project" value="UniProtKB-UniRule"/>
</dbReference>
<name>A0A6G0WWB5_9STRA</name>
<comment type="function">
    <text evidence="6">Induces local and distal defense responses (incompatible hypersensitive reaction) in plants from the solanaceae and cruciferae families. Elicits leaf necrosis and causes the accumulation of pathogenesis-related proteins. Might interact with the lipidic molecules of the plasma membrane.</text>
</comment>
<comment type="caution">
    <text evidence="8">The sequence shown here is derived from an EMBL/GenBank/DDBJ whole genome shotgun (WGS) entry which is preliminary data.</text>
</comment>